<feature type="domain" description="TraG P-loop" evidence="1">
    <location>
        <begin position="474"/>
        <end position="551"/>
    </location>
</feature>
<evidence type="ECO:0000259" key="1">
    <source>
        <dbReference type="Pfam" id="PF19044"/>
    </source>
</evidence>
<gene>
    <name evidence="2" type="ORF">Ark11_0586</name>
</gene>
<organism evidence="2 3">
    <name type="scientific">Candidatus Ichthyocystis hellenicum</name>
    <dbReference type="NCBI Taxonomy" id="1561003"/>
    <lineage>
        <taxon>Bacteria</taxon>
        <taxon>Pseudomonadati</taxon>
        <taxon>Pseudomonadota</taxon>
        <taxon>Betaproteobacteria</taxon>
        <taxon>Burkholderiales</taxon>
        <taxon>Candidatus Ichthyocystis</taxon>
    </lineage>
</organism>
<dbReference type="PANTHER" id="PTHR30121">
    <property type="entry name" value="UNCHARACTERIZED PROTEIN YJGR-RELATED"/>
    <property type="match status" value="1"/>
</dbReference>
<sequence length="841" mass="97329">MLESTGSSAELLPWLFLANNKIVVNKDGGLMACIKIKTACSDTLTMEKRNIIATSHQKAIDTFRDTNISIWWNFHKHLDNDYPEHKFPDEISAFIDDNRKNFFALNPHYKIDHYCSIILHPNIGINKFLHLFQFFYKKKELSLATSLTKSIFCYFGENSLFPYLEQEMYDEIAHFECLIDKFISCLHDFQIQRLTNDNGSLGEFLYSSANPCHHKRTVAIPTENWMIDSFITDNKISVNDNHLLFAGKNNSAKYASAITVKIATKNGGLKFTSPETGINNILSIPTEMNLSFCFRILSTKQSSQHIRNMKRWYSYQMYSWKTYLSAALLQSSLGESSSIRSKKQLFDQCDDLQYQIDSSNTTMGHCNTTIMIYENDIQSLSKKKKLLFDWLNKTNFIFIEETDHCLSSWMATNPGMSHGCCRWSILSSANVADNLPITYYQDEYCQPSPYLSKITNKHPISFLSGEHQQKIPFQPYVGNNGHCFIVGPTGSGKSLFANFQMSQFRKYQGTKIFVLDYDNSSKVPILLQGGIYIDLSDSNNEKINLNPFSLLHDRTSWPWIRDWIFHLIGDSDNSLKNNYAHEVELIIESMSCLDKINWHIKTLYLHITSDPLKIRLQEWINKEFYGKWIGTGVDIFDLSMGKNPIIGFEMKSLIHSSPNLYPIIEYIFYRIERHLSQKTPLDHVTPSIVYIAECWNFLSHPLLMNRISTWLKTFRKYLCSVWMDTQSIEDLFLSGIFPSIRDNIASRVFFPNHKASSNSLKTIYMKEFGLNEEEVAYINDSQPQKDLLVIQGKSSYRASLVIDKDLAAILSSEIKRIQHLELCRETNKDNWKDLYLCHHDT</sequence>
<name>A0A0S4M336_9BURK</name>
<keyword evidence="3" id="KW-1185">Reference proteome</keyword>
<evidence type="ECO:0000313" key="3">
    <source>
        <dbReference type="Proteomes" id="UP000198651"/>
    </source>
</evidence>
<dbReference type="AlphaFoldDB" id="A0A0S4M336"/>
<protein>
    <submittedName>
        <fullName evidence="2">Putative Type II/IV secretion system chaperone protein</fullName>
    </submittedName>
</protein>
<dbReference type="InterPro" id="IPR027417">
    <property type="entry name" value="P-loop_NTPase"/>
</dbReference>
<dbReference type="PANTHER" id="PTHR30121:SF12">
    <property type="entry name" value="TYPE IV SECRETION SYSTEM PROTEIN CAGE"/>
    <property type="match status" value="1"/>
</dbReference>
<dbReference type="Gene3D" id="3.40.50.300">
    <property type="entry name" value="P-loop containing nucleotide triphosphate hydrolases"/>
    <property type="match status" value="2"/>
</dbReference>
<dbReference type="InterPro" id="IPR051162">
    <property type="entry name" value="T4SS_component"/>
</dbReference>
<evidence type="ECO:0000313" key="2">
    <source>
        <dbReference type="EMBL" id="CUT17423.1"/>
    </source>
</evidence>
<dbReference type="STRING" id="1561003.Ark11_0586"/>
<dbReference type="InterPro" id="IPR043964">
    <property type="entry name" value="P-loop_TraG"/>
</dbReference>
<dbReference type="RefSeq" id="WP_092342850.1">
    <property type="nucleotide sequence ID" value="NZ_FLSL01000096.1"/>
</dbReference>
<dbReference type="OrthoDB" id="9816422at2"/>
<accession>A0A0S4M336</accession>
<dbReference type="Pfam" id="PF19044">
    <property type="entry name" value="P-loop_TraG"/>
    <property type="match status" value="2"/>
</dbReference>
<reference evidence="3" key="1">
    <citation type="submission" date="2015-11" db="EMBL/GenBank/DDBJ databases">
        <authorList>
            <person name="Seth-Smith H.M.B."/>
        </authorList>
    </citation>
    <scope>NUCLEOTIDE SEQUENCE [LARGE SCALE GENOMIC DNA]</scope>
    <source>
        <strain evidence="3">2013Ark11</strain>
    </source>
</reference>
<dbReference type="Proteomes" id="UP000198651">
    <property type="component" value="Chromosome I"/>
</dbReference>
<dbReference type="SUPFAM" id="SSF52540">
    <property type="entry name" value="P-loop containing nucleoside triphosphate hydrolases"/>
    <property type="match status" value="1"/>
</dbReference>
<proteinExistence type="predicted"/>
<dbReference type="EMBL" id="LN906597">
    <property type="protein sequence ID" value="CUT17423.1"/>
    <property type="molecule type" value="Genomic_DNA"/>
</dbReference>
<feature type="domain" description="TraG P-loop" evidence="1">
    <location>
        <begin position="638"/>
        <end position="752"/>
    </location>
</feature>